<gene>
    <name evidence="4" type="ORF">HDF09_001928</name>
</gene>
<organism evidence="4 5">
    <name type="scientific">Tunturiibacter empetritectus</name>
    <dbReference type="NCBI Taxonomy" id="3069691"/>
    <lineage>
        <taxon>Bacteria</taxon>
        <taxon>Pseudomonadati</taxon>
        <taxon>Acidobacteriota</taxon>
        <taxon>Terriglobia</taxon>
        <taxon>Terriglobales</taxon>
        <taxon>Acidobacteriaceae</taxon>
        <taxon>Tunturiibacter</taxon>
    </lineage>
</organism>
<evidence type="ECO:0000259" key="3">
    <source>
        <dbReference type="Pfam" id="PF03795"/>
    </source>
</evidence>
<dbReference type="Gene3D" id="3.30.70.1060">
    <property type="entry name" value="Dimeric alpha+beta barrel"/>
    <property type="match status" value="1"/>
</dbReference>
<dbReference type="Pfam" id="PF03795">
    <property type="entry name" value="YCII"/>
    <property type="match status" value="1"/>
</dbReference>
<comment type="caution">
    <text evidence="4">The sequence shown here is derived from an EMBL/GenBank/DDBJ whole genome shotgun (WGS) entry which is preliminary data.</text>
</comment>
<name>A0A7W8IHG8_9BACT</name>
<keyword evidence="5" id="KW-1185">Reference proteome</keyword>
<dbReference type="SUPFAM" id="SSF54909">
    <property type="entry name" value="Dimeric alpha+beta barrel"/>
    <property type="match status" value="1"/>
</dbReference>
<protein>
    <recommendedName>
        <fullName evidence="3">YCII-related domain-containing protein</fullName>
    </recommendedName>
</protein>
<dbReference type="AlphaFoldDB" id="A0A7W8IHG8"/>
<evidence type="ECO:0000313" key="5">
    <source>
        <dbReference type="Proteomes" id="UP000568106"/>
    </source>
</evidence>
<accession>A0A7W8IHG8</accession>
<dbReference type="PANTHER" id="PTHR35174:SF3">
    <property type="entry name" value="BLL7171 PROTEIN"/>
    <property type="match status" value="1"/>
</dbReference>
<dbReference type="InterPro" id="IPR005545">
    <property type="entry name" value="YCII"/>
</dbReference>
<dbReference type="EMBL" id="JACHDY010000002">
    <property type="protein sequence ID" value="MBB5317259.1"/>
    <property type="molecule type" value="Genomic_DNA"/>
</dbReference>
<feature type="domain" description="YCII-related" evidence="3">
    <location>
        <begin position="6"/>
        <end position="111"/>
    </location>
</feature>
<evidence type="ECO:0000256" key="1">
    <source>
        <dbReference type="ARBA" id="ARBA00007689"/>
    </source>
</evidence>
<feature type="region of interest" description="Disordered" evidence="2">
    <location>
        <begin position="102"/>
        <end position="128"/>
    </location>
</feature>
<sequence>MPQYLLANYLPDNFDPSTMTEATVRAINDLNDELEAAGARLMACGLSPASQAKSLRGQSNGEALVTDGPYLETKEHIGGFWILEAADMDEALAWARKAAFDSRSRGEVREIPYSSLPGGTPHPSRVKP</sequence>
<dbReference type="InterPro" id="IPR011008">
    <property type="entry name" value="Dimeric_a/b-barrel"/>
</dbReference>
<reference evidence="4" key="1">
    <citation type="submission" date="2020-08" db="EMBL/GenBank/DDBJ databases">
        <title>Genomic Encyclopedia of Type Strains, Phase IV (KMG-V): Genome sequencing to study the core and pangenomes of soil and plant-associated prokaryotes.</title>
        <authorList>
            <person name="Whitman W."/>
        </authorList>
    </citation>
    <scope>NUCLEOTIDE SEQUENCE [LARGE SCALE GENOMIC DNA]</scope>
    <source>
        <strain evidence="4">M8UP27</strain>
    </source>
</reference>
<comment type="similarity">
    <text evidence="1">Belongs to the YciI family.</text>
</comment>
<dbReference type="PANTHER" id="PTHR35174">
    <property type="entry name" value="BLL7171 PROTEIN-RELATED"/>
    <property type="match status" value="1"/>
</dbReference>
<evidence type="ECO:0000256" key="2">
    <source>
        <dbReference type="SAM" id="MobiDB-lite"/>
    </source>
</evidence>
<proteinExistence type="inferred from homology"/>
<evidence type="ECO:0000313" key="4">
    <source>
        <dbReference type="EMBL" id="MBB5317259.1"/>
    </source>
</evidence>
<dbReference type="Proteomes" id="UP000568106">
    <property type="component" value="Unassembled WGS sequence"/>
</dbReference>